<dbReference type="InterPro" id="IPR027806">
    <property type="entry name" value="HARBI1_dom"/>
</dbReference>
<dbReference type="GO" id="GO:0046872">
    <property type="term" value="F:metal ion binding"/>
    <property type="evidence" value="ECO:0007669"/>
    <property type="project" value="UniProtKB-KW"/>
</dbReference>
<dbReference type="Pfam" id="PF13359">
    <property type="entry name" value="DDE_Tnp_4"/>
    <property type="match status" value="1"/>
</dbReference>
<evidence type="ECO:0000313" key="4">
    <source>
        <dbReference type="EMBL" id="ETP14518.1"/>
    </source>
</evidence>
<evidence type="ECO:0000259" key="3">
    <source>
        <dbReference type="Pfam" id="PF13359"/>
    </source>
</evidence>
<sequence>MSAEVRPGSWFDRKCWQYNKIGRTLYSTIPPGTHFIGDAGYALLPGLIVPYCDREEGGSQTPRQKQFNYLHSSTRISEESTFGIWKGRFRMVQGMMSQETPRGAAEFLIAIIVQHNLMILYRDTACITLFVEGDNNDDAFNVEDVTCDQRRVGIFKRNATASHSCS</sequence>
<comment type="caution">
    <text evidence="4">The sequence shown here is derived from an EMBL/GenBank/DDBJ whole genome shotgun (WGS) entry which is preliminary data.</text>
</comment>
<evidence type="ECO:0000256" key="1">
    <source>
        <dbReference type="ARBA" id="ARBA00001968"/>
    </source>
</evidence>
<reference evidence="4 5" key="1">
    <citation type="submission" date="2013-11" db="EMBL/GenBank/DDBJ databases">
        <title>The Genome Sequence of Phytophthora parasitica CJ01A1.</title>
        <authorList>
            <consortium name="The Broad Institute Genomics Platform"/>
            <person name="Russ C."/>
            <person name="Tyler B."/>
            <person name="Panabieres F."/>
            <person name="Shan W."/>
            <person name="Tripathy S."/>
            <person name="Grunwald N."/>
            <person name="Machado M."/>
            <person name="Johnson C.S."/>
            <person name="Walker B."/>
            <person name="Young S.K."/>
            <person name="Zeng Q."/>
            <person name="Gargeya S."/>
            <person name="Fitzgerald M."/>
            <person name="Haas B."/>
            <person name="Abouelleil A."/>
            <person name="Allen A.W."/>
            <person name="Alvarado L."/>
            <person name="Arachchi H.M."/>
            <person name="Berlin A.M."/>
            <person name="Chapman S.B."/>
            <person name="Gainer-Dewar J."/>
            <person name="Goldberg J."/>
            <person name="Griggs A."/>
            <person name="Gujja S."/>
            <person name="Hansen M."/>
            <person name="Howarth C."/>
            <person name="Imamovic A."/>
            <person name="Ireland A."/>
            <person name="Larimer J."/>
            <person name="McCowan C."/>
            <person name="Murphy C."/>
            <person name="Pearson M."/>
            <person name="Poon T.W."/>
            <person name="Priest M."/>
            <person name="Roberts A."/>
            <person name="Saif S."/>
            <person name="Shea T."/>
            <person name="Sisk P."/>
            <person name="Sykes S."/>
            <person name="Wortman J."/>
            <person name="Nusbaum C."/>
            <person name="Birren B."/>
        </authorList>
    </citation>
    <scope>NUCLEOTIDE SEQUENCE [LARGE SCALE GENOMIC DNA]</scope>
    <source>
        <strain evidence="4 5">CJ01A1</strain>
    </source>
</reference>
<accession>W2WWG1</accession>
<organism evidence="4 5">
    <name type="scientific">Phytophthora nicotianae CJ01A1</name>
    <dbReference type="NCBI Taxonomy" id="1317063"/>
    <lineage>
        <taxon>Eukaryota</taxon>
        <taxon>Sar</taxon>
        <taxon>Stramenopiles</taxon>
        <taxon>Oomycota</taxon>
        <taxon>Peronosporomycetes</taxon>
        <taxon>Peronosporales</taxon>
        <taxon>Peronosporaceae</taxon>
        <taxon>Phytophthora</taxon>
    </lineage>
</organism>
<protein>
    <recommendedName>
        <fullName evidence="3">DDE Tnp4 domain-containing protein</fullName>
    </recommendedName>
</protein>
<feature type="domain" description="DDE Tnp4" evidence="3">
    <location>
        <begin position="4"/>
        <end position="116"/>
    </location>
</feature>
<dbReference type="OrthoDB" id="2668416at2759"/>
<evidence type="ECO:0000313" key="5">
    <source>
        <dbReference type="Proteomes" id="UP000018958"/>
    </source>
</evidence>
<dbReference type="Proteomes" id="UP000018958">
    <property type="component" value="Unassembled WGS sequence"/>
</dbReference>
<dbReference type="EMBL" id="ANIX01002099">
    <property type="protein sequence ID" value="ETP14518.1"/>
    <property type="molecule type" value="Genomic_DNA"/>
</dbReference>
<keyword evidence="2" id="KW-0479">Metal-binding</keyword>
<evidence type="ECO:0000256" key="2">
    <source>
        <dbReference type="ARBA" id="ARBA00022723"/>
    </source>
</evidence>
<proteinExistence type="predicted"/>
<gene>
    <name evidence="4" type="ORF">F441_10553</name>
</gene>
<name>W2WWG1_PHYNI</name>
<dbReference type="AlphaFoldDB" id="W2WWG1"/>
<comment type="cofactor">
    <cofactor evidence="1">
        <name>a divalent metal cation</name>
        <dbReference type="ChEBI" id="CHEBI:60240"/>
    </cofactor>
</comment>